<name>A0A022PGY8_9GAMM</name>
<dbReference type="GO" id="GO:0005829">
    <property type="term" value="C:cytosol"/>
    <property type="evidence" value="ECO:0007669"/>
    <property type="project" value="TreeGrafter"/>
</dbReference>
<feature type="binding site" evidence="6">
    <location>
        <position position="106"/>
    </location>
    <ligand>
        <name>substrate</name>
    </ligand>
</feature>
<comment type="pathway">
    <text evidence="6">Carbohydrate metabolism; D-ribose degradation; D-ribose 5-phosphate from beta-D-ribopyranose: step 1/2.</text>
</comment>
<evidence type="ECO:0000256" key="3">
    <source>
        <dbReference type="ARBA" id="ARBA00022490"/>
    </source>
</evidence>
<comment type="catalytic activity">
    <reaction evidence="1 6">
        <text>beta-D-ribopyranose = beta-D-ribofuranose</text>
        <dbReference type="Rhea" id="RHEA:25432"/>
        <dbReference type="ChEBI" id="CHEBI:27476"/>
        <dbReference type="ChEBI" id="CHEBI:47002"/>
        <dbReference type="EC" id="5.4.99.62"/>
    </reaction>
</comment>
<feature type="binding site" evidence="6">
    <location>
        <position position="28"/>
    </location>
    <ligand>
        <name>substrate</name>
    </ligand>
</feature>
<evidence type="ECO:0000256" key="1">
    <source>
        <dbReference type="ARBA" id="ARBA00000223"/>
    </source>
</evidence>
<dbReference type="Gene3D" id="3.40.1650.10">
    <property type="entry name" value="RbsD-like domain"/>
    <property type="match status" value="1"/>
</dbReference>
<dbReference type="GO" id="GO:0062193">
    <property type="term" value="F:D-ribose pyranase activity"/>
    <property type="evidence" value="ECO:0007669"/>
    <property type="project" value="UniProtKB-EC"/>
</dbReference>
<dbReference type="GO" id="GO:0019303">
    <property type="term" value="P:D-ribose catabolic process"/>
    <property type="evidence" value="ECO:0007669"/>
    <property type="project" value="UniProtKB-UniRule"/>
</dbReference>
<feature type="binding site" evidence="6">
    <location>
        <begin position="128"/>
        <end position="130"/>
    </location>
    <ligand>
        <name>substrate</name>
    </ligand>
</feature>
<keyword evidence="8" id="KW-1185">Reference proteome</keyword>
<evidence type="ECO:0000313" key="7">
    <source>
        <dbReference type="EMBL" id="EYU13740.1"/>
    </source>
</evidence>
<dbReference type="EC" id="5.4.99.62" evidence="2 6"/>
<comment type="function">
    <text evidence="6">Catalyzes the interconversion of beta-pyran and beta-furan forms of D-ribose.</text>
</comment>
<dbReference type="GO" id="GO:0016872">
    <property type="term" value="F:intramolecular lyase activity"/>
    <property type="evidence" value="ECO:0007669"/>
    <property type="project" value="UniProtKB-UniRule"/>
</dbReference>
<dbReference type="HAMAP" id="MF_01661">
    <property type="entry name" value="D_rib_pyranase"/>
    <property type="match status" value="1"/>
</dbReference>
<comment type="subcellular location">
    <subcellularLocation>
        <location evidence="6">Cytoplasm</location>
    </subcellularLocation>
</comment>
<comment type="caution">
    <text evidence="7">The sequence shown here is derived from an EMBL/GenBank/DDBJ whole genome shotgun (WGS) entry which is preliminary data.</text>
</comment>
<proteinExistence type="inferred from homology"/>
<comment type="similarity">
    <text evidence="6">Belongs to the RbsD / FucU family. RbsD subfamily.</text>
</comment>
<keyword evidence="4 6" id="KW-0413">Isomerase</keyword>
<evidence type="ECO:0000256" key="2">
    <source>
        <dbReference type="ARBA" id="ARBA00012862"/>
    </source>
</evidence>
<dbReference type="Pfam" id="PF05025">
    <property type="entry name" value="RbsD_FucU"/>
    <property type="match status" value="1"/>
</dbReference>
<accession>A0A022PGY8</accession>
<dbReference type="Proteomes" id="UP000023464">
    <property type="component" value="Unassembled WGS sequence"/>
</dbReference>
<reference evidence="7 8" key="1">
    <citation type="submission" date="2014-03" db="EMBL/GenBank/DDBJ databases">
        <title>Draft Genome of Photorhabdus luminescens BA1, an Egyptian Isolate.</title>
        <authorList>
            <person name="Ghazal S."/>
            <person name="Hurst S.G.IV."/>
            <person name="Morris K."/>
            <person name="Thomas K."/>
            <person name="Tisa L.S."/>
        </authorList>
    </citation>
    <scope>NUCLEOTIDE SEQUENCE [LARGE SCALE GENOMIC DNA]</scope>
    <source>
        <strain evidence="7 8">BA1</strain>
    </source>
</reference>
<organism evidence="7 8">
    <name type="scientific">Photorhabdus aegyptia</name>
    <dbReference type="NCBI Taxonomy" id="2805098"/>
    <lineage>
        <taxon>Bacteria</taxon>
        <taxon>Pseudomonadati</taxon>
        <taxon>Pseudomonadota</taxon>
        <taxon>Gammaproteobacteria</taxon>
        <taxon>Enterobacterales</taxon>
        <taxon>Morganellaceae</taxon>
        <taxon>Photorhabdus</taxon>
    </lineage>
</organism>
<dbReference type="RefSeq" id="WP_036782045.1">
    <property type="nucleotide sequence ID" value="NZ_CAWLTM010000044.1"/>
</dbReference>
<evidence type="ECO:0000256" key="4">
    <source>
        <dbReference type="ARBA" id="ARBA00023235"/>
    </source>
</evidence>
<dbReference type="GO" id="GO:0048029">
    <property type="term" value="F:monosaccharide binding"/>
    <property type="evidence" value="ECO:0007669"/>
    <property type="project" value="InterPro"/>
</dbReference>
<dbReference type="InterPro" id="IPR007721">
    <property type="entry name" value="RbsD_FucU"/>
</dbReference>
<dbReference type="InterPro" id="IPR023750">
    <property type="entry name" value="RbsD-like_sf"/>
</dbReference>
<dbReference type="InterPro" id="IPR023064">
    <property type="entry name" value="D-ribose_pyranase"/>
</dbReference>
<evidence type="ECO:0000313" key="8">
    <source>
        <dbReference type="Proteomes" id="UP000023464"/>
    </source>
</evidence>
<dbReference type="NCBIfam" id="NF008761">
    <property type="entry name" value="PRK11797.1"/>
    <property type="match status" value="1"/>
</dbReference>
<comment type="subunit">
    <text evidence="6">Homodecamer.</text>
</comment>
<dbReference type="UniPathway" id="UPA00916">
    <property type="reaction ID" value="UER00888"/>
</dbReference>
<dbReference type="PANTHER" id="PTHR37831:SF1">
    <property type="entry name" value="D-RIBOSE PYRANASE"/>
    <property type="match status" value="1"/>
</dbReference>
<feature type="active site" description="Proton donor" evidence="6">
    <location>
        <position position="20"/>
    </location>
</feature>
<dbReference type="EMBL" id="JFGV01000071">
    <property type="protein sequence ID" value="EYU13740.1"/>
    <property type="molecule type" value="Genomic_DNA"/>
</dbReference>
<dbReference type="SUPFAM" id="SSF102546">
    <property type="entry name" value="RbsD-like"/>
    <property type="match status" value="1"/>
</dbReference>
<sequence>MKKGVLLNSEISAVISQLGHADQITIGDAGLPIPSLAQRIDLALTQGIPSFISVLNVVTHEMQIEAAFLAEEIIDHNPLIHQLILTQIKELEKQQGNSITVDYISHNMLKEKTEHSRAVIRTGEHSPYANIILCAGVTF</sequence>
<dbReference type="PANTHER" id="PTHR37831">
    <property type="entry name" value="D-RIBOSE PYRANASE"/>
    <property type="match status" value="1"/>
</dbReference>
<keyword evidence="5 6" id="KW-0119">Carbohydrate metabolism</keyword>
<dbReference type="PATRIC" id="fig|1393736.3.peg.3853"/>
<gene>
    <name evidence="6" type="primary">rbsD</name>
    <name evidence="7" type="ORF">BA1DRAFT_03780</name>
</gene>
<dbReference type="AlphaFoldDB" id="A0A022PGY8"/>
<protein>
    <recommendedName>
        <fullName evidence="2 6">D-ribose pyranase</fullName>
        <ecNumber evidence="2 6">5.4.99.62</ecNumber>
    </recommendedName>
</protein>
<evidence type="ECO:0000256" key="5">
    <source>
        <dbReference type="ARBA" id="ARBA00023277"/>
    </source>
</evidence>
<keyword evidence="3 6" id="KW-0963">Cytoplasm</keyword>
<evidence type="ECO:0000256" key="6">
    <source>
        <dbReference type="HAMAP-Rule" id="MF_01661"/>
    </source>
</evidence>